<organism evidence="2 3">
    <name type="scientific">Methylorubrum extorquens (strain ATCC 14718 / DSM 1338 / JCM 2805 / NCIMB 9133 / AM1)</name>
    <name type="common">Methylobacterium extorquens</name>
    <dbReference type="NCBI Taxonomy" id="272630"/>
    <lineage>
        <taxon>Bacteria</taxon>
        <taxon>Pseudomonadati</taxon>
        <taxon>Pseudomonadota</taxon>
        <taxon>Alphaproteobacteria</taxon>
        <taxon>Hyphomicrobiales</taxon>
        <taxon>Methylobacteriaceae</taxon>
        <taxon>Methylorubrum</taxon>
    </lineage>
</organism>
<proteinExistence type="predicted"/>
<dbReference type="EMBL" id="CP001511">
    <property type="protein sequence ID" value="ACS43404.1"/>
    <property type="molecule type" value="Genomic_DNA"/>
</dbReference>
<dbReference type="AlphaFoldDB" id="C5B4M2"/>
<evidence type="ECO:0000256" key="1">
    <source>
        <dbReference type="SAM" id="MobiDB-lite"/>
    </source>
</evidence>
<dbReference type="HOGENOM" id="CLU_1068771_0_0_5"/>
<reference evidence="2 3" key="1">
    <citation type="journal article" date="2009" name="PLoS ONE">
        <title>Methylobacterium genome sequences: a reference blueprint to investigate microbial metabolism of C1 compounds from natural and industrial sources.</title>
        <authorList>
            <person name="Vuilleumier S."/>
            <person name="Chistoserdova L."/>
            <person name="Lee M.-C."/>
            <person name="Bringel F."/>
            <person name="Lajus A."/>
            <person name="Zhou Y."/>
            <person name="Gourion B."/>
            <person name="Barbe V."/>
            <person name="Chang J."/>
            <person name="Cruveiller S."/>
            <person name="Dossat C."/>
            <person name="Gillett W."/>
            <person name="Gruffaz C."/>
            <person name="Haugen E."/>
            <person name="Hourcade E."/>
            <person name="Levy R."/>
            <person name="Mangenot S."/>
            <person name="Muller E."/>
            <person name="Nadalig T."/>
            <person name="Pagni M."/>
            <person name="Penny C."/>
            <person name="Peyraud R."/>
            <person name="Robinson D.G."/>
            <person name="Roche D."/>
            <person name="Rouy Z."/>
            <person name="Saenampechek C."/>
            <person name="Salvignol G."/>
            <person name="Vallenet D."/>
            <person name="Wu Z."/>
            <person name="Marx C.J."/>
            <person name="Vorholt J.A."/>
            <person name="Olson M.V."/>
            <person name="Kaul R."/>
            <person name="Weissenbach J."/>
            <person name="Medigue C."/>
            <person name="Lidstrom M.E."/>
        </authorList>
    </citation>
    <scope>NUCLEOTIDE SEQUENCE [LARGE SCALE GENOMIC DNA]</scope>
    <source>
        <strain evidence="3">ATCC 14718 / DSM 1338 / JCM 2805 / NCIMB 9133 / AM1</strain>
    </source>
</reference>
<geneLocation type="plasmid" evidence="2 3">
    <name>megaplasmid</name>
</geneLocation>
<name>C5B4M2_METEA</name>
<feature type="region of interest" description="Disordered" evidence="1">
    <location>
        <begin position="68"/>
        <end position="87"/>
    </location>
</feature>
<evidence type="ECO:0000313" key="3">
    <source>
        <dbReference type="Proteomes" id="UP000009081"/>
    </source>
</evidence>
<protein>
    <submittedName>
        <fullName evidence="2">Uncharacterized protein</fullName>
    </submittedName>
</protein>
<dbReference type="Proteomes" id="UP000009081">
    <property type="component" value="Plasmid megaplasmid"/>
</dbReference>
<dbReference type="KEGG" id="mea:Mex_2p0557"/>
<dbReference type="RefSeq" id="WP_012753860.1">
    <property type="nucleotide sequence ID" value="NC_012811.1"/>
</dbReference>
<gene>
    <name evidence="2" type="ordered locus">MexAM1_META2p0557</name>
</gene>
<evidence type="ECO:0000313" key="2">
    <source>
        <dbReference type="EMBL" id="ACS43404.1"/>
    </source>
</evidence>
<accession>C5B4M2</accession>
<keyword evidence="2" id="KW-0614">Plasmid</keyword>
<sequence>MSIQNAFFVVERPFRFYRQIGISQSNTWIGRSQVFTNVHHALNAVPGDEFHALVGGLFVADRRDGGSSAAPARLSAPKPPLEKNYGSQPADRILRGMVERGLVREIPRSEARAVDYVAAREAASAELAPHRPAVIELVPSPQMVAFRERVAAFAATLEELGGAIAWRDLGESPTVVLKADLGQAGRIGIEHAYLPDFHVVDVPPAFEPDWPAGSEKWGPEGRTCMRLSKDADVPAILDEVLGKVFAELHPEEDAAPGPRP</sequence>
<dbReference type="OrthoDB" id="10016229at2"/>
<keyword evidence="3" id="KW-1185">Reference proteome</keyword>